<dbReference type="Gene3D" id="2.160.20.10">
    <property type="entry name" value="Single-stranded right-handed beta-helix, Pectin lyase-like"/>
    <property type="match status" value="1"/>
</dbReference>
<evidence type="ECO:0000256" key="7">
    <source>
        <dbReference type="ARBA" id="ARBA00023316"/>
    </source>
</evidence>
<comment type="subcellular location">
    <subcellularLocation>
        <location evidence="1">Secreted</location>
        <location evidence="1">Cell wall</location>
    </subcellularLocation>
</comment>
<dbReference type="EMBL" id="PKPP01002710">
    <property type="protein sequence ID" value="PWA73624.1"/>
    <property type="molecule type" value="Genomic_DNA"/>
</dbReference>
<dbReference type="GO" id="GO:0004650">
    <property type="term" value="F:polygalacturonase activity"/>
    <property type="evidence" value="ECO:0007669"/>
    <property type="project" value="InterPro"/>
</dbReference>
<feature type="active site" evidence="8">
    <location>
        <position position="332"/>
    </location>
</feature>
<accession>A0A2U1NJC4</accession>
<dbReference type="InterPro" id="IPR000743">
    <property type="entry name" value="Glyco_hydro_28"/>
</dbReference>
<dbReference type="PANTHER" id="PTHR31375">
    <property type="match status" value="1"/>
</dbReference>
<evidence type="ECO:0000256" key="6">
    <source>
        <dbReference type="ARBA" id="ARBA00023295"/>
    </source>
</evidence>
<dbReference type="Pfam" id="PF00295">
    <property type="entry name" value="Glyco_hydro_28"/>
    <property type="match status" value="1"/>
</dbReference>
<keyword evidence="5 9" id="KW-0378">Hydrolase</keyword>
<dbReference type="PROSITE" id="PS00502">
    <property type="entry name" value="POLYGALACTURONASE"/>
    <property type="match status" value="1"/>
</dbReference>
<dbReference type="AlphaFoldDB" id="A0A2U1NJC4"/>
<protein>
    <submittedName>
        <fullName evidence="10">Glycoside hydrolase, family 28, Pectin lyase fold/virulence factor</fullName>
    </submittedName>
</protein>
<evidence type="ECO:0000313" key="11">
    <source>
        <dbReference type="Proteomes" id="UP000245207"/>
    </source>
</evidence>
<sequence>MWLVRSGSSQSLSESVWHILKGLRLIPLALLERLITTQRGSRLGKRLCQHRSSIPAVSTLRANDHMALKEAKKPKNIVASFICFCKNMGFLMILLLSLCCTSFCPNTANAAIFDVTAYGAKGDGRTDDTQAFIHAWADLCGDTTLNPTLVVPPDMTFLVTTVIFNGSSCISPTLNIKILGNITAPTTLEGWKDCEARQFWIYVTMVQGLTIDGPGQIDGQGSTWWRNGETTPTCDRPSVVHFYQCNNLRVNGTRHVNSPFLHISINNCDDVDIGYLQIIAPADSPNTDGIDISGSSRINIHDCNIQTGDDCVAINGGVIDMNVTGVLCGPGHGISIGSLGENGSHDTVEQVRIQNCNLTGTANGLRIKTAPDGTGYAKGIIFQDIYLENVLNPIIIDQHYCLSSTITNCLVPDATTGVQVSDVTYMNIYGTSASIQAITFNCSETIKCTNIVTKNVQITGGEVAYCKNVEGDFADTTPSVSCE</sequence>
<dbReference type="SMART" id="SM00710">
    <property type="entry name" value="PbH1"/>
    <property type="match status" value="5"/>
</dbReference>
<keyword evidence="10" id="KW-0456">Lyase</keyword>
<evidence type="ECO:0000313" key="10">
    <source>
        <dbReference type="EMBL" id="PWA73624.1"/>
    </source>
</evidence>
<dbReference type="GO" id="GO:0071555">
    <property type="term" value="P:cell wall organization"/>
    <property type="evidence" value="ECO:0007669"/>
    <property type="project" value="UniProtKB-KW"/>
</dbReference>
<dbReference type="OrthoDB" id="187139at2759"/>
<evidence type="ECO:0000256" key="1">
    <source>
        <dbReference type="ARBA" id="ARBA00004191"/>
    </source>
</evidence>
<dbReference type="InterPro" id="IPR006626">
    <property type="entry name" value="PbH1"/>
</dbReference>
<organism evidence="10 11">
    <name type="scientific">Artemisia annua</name>
    <name type="common">Sweet wormwood</name>
    <dbReference type="NCBI Taxonomy" id="35608"/>
    <lineage>
        <taxon>Eukaryota</taxon>
        <taxon>Viridiplantae</taxon>
        <taxon>Streptophyta</taxon>
        <taxon>Embryophyta</taxon>
        <taxon>Tracheophyta</taxon>
        <taxon>Spermatophyta</taxon>
        <taxon>Magnoliopsida</taxon>
        <taxon>eudicotyledons</taxon>
        <taxon>Gunneridae</taxon>
        <taxon>Pentapetalae</taxon>
        <taxon>asterids</taxon>
        <taxon>campanulids</taxon>
        <taxon>Asterales</taxon>
        <taxon>Asteraceae</taxon>
        <taxon>Asteroideae</taxon>
        <taxon>Anthemideae</taxon>
        <taxon>Artemisiinae</taxon>
        <taxon>Artemisia</taxon>
    </lineage>
</organism>
<evidence type="ECO:0000256" key="9">
    <source>
        <dbReference type="RuleBase" id="RU361169"/>
    </source>
</evidence>
<keyword evidence="6 9" id="KW-0326">Glycosidase</keyword>
<dbReference type="STRING" id="35608.A0A2U1NJC4"/>
<dbReference type="GO" id="GO:0016829">
    <property type="term" value="F:lyase activity"/>
    <property type="evidence" value="ECO:0007669"/>
    <property type="project" value="UniProtKB-KW"/>
</dbReference>
<keyword evidence="3" id="KW-0134">Cell wall</keyword>
<evidence type="ECO:0000256" key="8">
    <source>
        <dbReference type="PROSITE-ProRule" id="PRU10052"/>
    </source>
</evidence>
<dbReference type="InterPro" id="IPR011050">
    <property type="entry name" value="Pectin_lyase_fold/virulence"/>
</dbReference>
<keyword evidence="4" id="KW-0964">Secreted</keyword>
<comment type="caution">
    <text evidence="10">The sequence shown here is derived from an EMBL/GenBank/DDBJ whole genome shotgun (WGS) entry which is preliminary data.</text>
</comment>
<comment type="similarity">
    <text evidence="2 9">Belongs to the glycosyl hydrolase 28 family.</text>
</comment>
<dbReference type="InterPro" id="IPR012334">
    <property type="entry name" value="Pectin_lyas_fold"/>
</dbReference>
<dbReference type="Proteomes" id="UP000245207">
    <property type="component" value="Unassembled WGS sequence"/>
</dbReference>
<keyword evidence="7" id="KW-0961">Cell wall biogenesis/degradation</keyword>
<evidence type="ECO:0000256" key="2">
    <source>
        <dbReference type="ARBA" id="ARBA00008834"/>
    </source>
</evidence>
<reference evidence="10 11" key="1">
    <citation type="journal article" date="2018" name="Mol. Plant">
        <title>The genome of Artemisia annua provides insight into the evolution of Asteraceae family and artemisinin biosynthesis.</title>
        <authorList>
            <person name="Shen Q."/>
            <person name="Zhang L."/>
            <person name="Liao Z."/>
            <person name="Wang S."/>
            <person name="Yan T."/>
            <person name="Shi P."/>
            <person name="Liu M."/>
            <person name="Fu X."/>
            <person name="Pan Q."/>
            <person name="Wang Y."/>
            <person name="Lv Z."/>
            <person name="Lu X."/>
            <person name="Zhang F."/>
            <person name="Jiang W."/>
            <person name="Ma Y."/>
            <person name="Chen M."/>
            <person name="Hao X."/>
            <person name="Li L."/>
            <person name="Tang Y."/>
            <person name="Lv G."/>
            <person name="Zhou Y."/>
            <person name="Sun X."/>
            <person name="Brodelius P.E."/>
            <person name="Rose J.K.C."/>
            <person name="Tang K."/>
        </authorList>
    </citation>
    <scope>NUCLEOTIDE SEQUENCE [LARGE SCALE GENOMIC DNA]</scope>
    <source>
        <strain evidence="11">cv. Huhao1</strain>
        <tissue evidence="10">Leaf</tissue>
    </source>
</reference>
<name>A0A2U1NJC4_ARTAN</name>
<evidence type="ECO:0000256" key="4">
    <source>
        <dbReference type="ARBA" id="ARBA00022525"/>
    </source>
</evidence>
<evidence type="ECO:0000256" key="3">
    <source>
        <dbReference type="ARBA" id="ARBA00022512"/>
    </source>
</evidence>
<dbReference type="GO" id="GO:0005975">
    <property type="term" value="P:carbohydrate metabolic process"/>
    <property type="evidence" value="ECO:0007669"/>
    <property type="project" value="InterPro"/>
</dbReference>
<keyword evidence="11" id="KW-1185">Reference proteome</keyword>
<dbReference type="SUPFAM" id="SSF51126">
    <property type="entry name" value="Pectin lyase-like"/>
    <property type="match status" value="1"/>
</dbReference>
<proteinExistence type="inferred from homology"/>
<gene>
    <name evidence="10" type="ORF">CTI12_AA263610</name>
</gene>
<evidence type="ECO:0000256" key="5">
    <source>
        <dbReference type="ARBA" id="ARBA00022801"/>
    </source>
</evidence>